<feature type="coiled-coil region" evidence="1">
    <location>
        <begin position="14"/>
        <end position="55"/>
    </location>
</feature>
<dbReference type="AlphaFoldDB" id="A0A832WQT4"/>
<name>A0A832WQT4_9EURY</name>
<dbReference type="GeneID" id="43496558"/>
<protein>
    <submittedName>
        <fullName evidence="2">Uncharacterized protein</fullName>
    </submittedName>
</protein>
<comment type="caution">
    <text evidence="2">The sequence shown here is derived from an EMBL/GenBank/DDBJ whole genome shotgun (WGS) entry which is preliminary data.</text>
</comment>
<evidence type="ECO:0000256" key="1">
    <source>
        <dbReference type="SAM" id="Coils"/>
    </source>
</evidence>
<organism evidence="2 3">
    <name type="scientific">Methanopyrus kandleri</name>
    <dbReference type="NCBI Taxonomy" id="2320"/>
    <lineage>
        <taxon>Archaea</taxon>
        <taxon>Methanobacteriati</taxon>
        <taxon>Methanobacteriota</taxon>
        <taxon>Methanomada group</taxon>
        <taxon>Methanopyri</taxon>
        <taxon>Methanopyrales</taxon>
        <taxon>Methanopyraceae</taxon>
        <taxon>Methanopyrus</taxon>
    </lineage>
</organism>
<sequence>MDDELRKLAEAGPFEVTIAKLEEILTRLDRLEAKIDEALARIERLERELREDERG</sequence>
<reference evidence="2" key="1">
    <citation type="journal article" date="2020" name="bioRxiv">
        <title>A rank-normalized archaeal taxonomy based on genome phylogeny resolves widespread incomplete and uneven classifications.</title>
        <authorList>
            <person name="Rinke C."/>
            <person name="Chuvochina M."/>
            <person name="Mussig A.J."/>
            <person name="Chaumeil P.-A."/>
            <person name="Waite D.W."/>
            <person name="Whitman W.B."/>
            <person name="Parks D.H."/>
            <person name="Hugenholtz P."/>
        </authorList>
    </citation>
    <scope>NUCLEOTIDE SEQUENCE</scope>
    <source>
        <strain evidence="2">UBA8853</strain>
    </source>
</reference>
<accession>A0A832WQT4</accession>
<dbReference type="Proteomes" id="UP000619545">
    <property type="component" value="Unassembled WGS sequence"/>
</dbReference>
<evidence type="ECO:0000313" key="3">
    <source>
        <dbReference type="Proteomes" id="UP000619545"/>
    </source>
</evidence>
<keyword evidence="1" id="KW-0175">Coiled coil</keyword>
<proteinExistence type="predicted"/>
<evidence type="ECO:0000313" key="2">
    <source>
        <dbReference type="EMBL" id="HII69621.1"/>
    </source>
</evidence>
<dbReference type="RefSeq" id="WP_158295947.1">
    <property type="nucleotide sequence ID" value="NZ_DUJS01000001.1"/>
</dbReference>
<gene>
    <name evidence="2" type="ORF">HA336_00115</name>
</gene>
<dbReference type="EMBL" id="DUJS01000001">
    <property type="protein sequence ID" value="HII69621.1"/>
    <property type="molecule type" value="Genomic_DNA"/>
</dbReference>